<feature type="domain" description="G-protein coupled receptors family 1 profile" evidence="11">
    <location>
        <begin position="39"/>
        <end position="288"/>
    </location>
</feature>
<dbReference type="PROSITE" id="PS50262">
    <property type="entry name" value="G_PROTEIN_RECEP_F1_2"/>
    <property type="match status" value="1"/>
</dbReference>
<dbReference type="AlphaFoldDB" id="A0A3B3T0I9"/>
<dbReference type="Proteomes" id="UP000261540">
    <property type="component" value="Unplaced"/>
</dbReference>
<feature type="transmembrane region" description="Helical" evidence="10">
    <location>
        <begin position="68"/>
        <end position="89"/>
    </location>
</feature>
<evidence type="ECO:0000256" key="3">
    <source>
        <dbReference type="ARBA" id="ARBA00022692"/>
    </source>
</evidence>
<comment type="subcellular location">
    <subcellularLocation>
        <location evidence="1">Cell membrane</location>
        <topology evidence="1">Multi-pass membrane protein</topology>
    </subcellularLocation>
</comment>
<evidence type="ECO:0000256" key="1">
    <source>
        <dbReference type="ARBA" id="ARBA00004651"/>
    </source>
</evidence>
<evidence type="ECO:0000256" key="6">
    <source>
        <dbReference type="ARBA" id="ARBA00023136"/>
    </source>
</evidence>
<protein>
    <submittedName>
        <fullName evidence="12">Purinergic receptor P2Y14</fullName>
    </submittedName>
</protein>
<feature type="transmembrane region" description="Helical" evidence="10">
    <location>
        <begin position="227"/>
        <end position="243"/>
    </location>
</feature>
<evidence type="ECO:0000256" key="10">
    <source>
        <dbReference type="SAM" id="Phobius"/>
    </source>
</evidence>
<feature type="transmembrane region" description="Helical" evidence="10">
    <location>
        <begin position="134"/>
        <end position="151"/>
    </location>
</feature>
<feature type="transmembrane region" description="Helical" evidence="10">
    <location>
        <begin position="184"/>
        <end position="207"/>
    </location>
</feature>
<dbReference type="PROSITE" id="PS00237">
    <property type="entry name" value="G_PROTEIN_RECEP_F1_1"/>
    <property type="match status" value="1"/>
</dbReference>
<dbReference type="SUPFAM" id="SSF81321">
    <property type="entry name" value="Family A G protein-coupled receptor-like"/>
    <property type="match status" value="1"/>
</dbReference>
<dbReference type="PRINTS" id="PR01157">
    <property type="entry name" value="P2YPURNOCPTR"/>
</dbReference>
<name>A0A3B3T0I9_9TELE</name>
<evidence type="ECO:0000259" key="11">
    <source>
        <dbReference type="PROSITE" id="PS50262"/>
    </source>
</evidence>
<evidence type="ECO:0000313" key="13">
    <source>
        <dbReference type="Proteomes" id="UP000261540"/>
    </source>
</evidence>
<keyword evidence="5 9" id="KW-0297">G-protein coupled receptor</keyword>
<keyword evidence="2" id="KW-1003">Cell membrane</keyword>
<proteinExistence type="inferred from homology"/>
<evidence type="ECO:0000256" key="8">
    <source>
        <dbReference type="ARBA" id="ARBA00023224"/>
    </source>
</evidence>
<comment type="similarity">
    <text evidence="9">Belongs to the G-protein coupled receptor 1 family.</text>
</comment>
<dbReference type="InterPro" id="IPR000276">
    <property type="entry name" value="GPCR_Rhodpsn"/>
</dbReference>
<sequence length="324" mass="35934">MYLIFAWMQLSNETDLTSLFTREVRPALYLLVFGVGLVLNILAAWIFFRELGGSGLVVYLKNMVVADLLMLFAIPFLVAGQLGIGQWFVCRYGAVLFYGSMYVSIVFLGLIGLDRYVKVICSTAGPSRFQGVTFARTASVLTWVLLAVITLPNSMLSSKNIAELGGTSDCMRLKTPLGISWHNASSITCVSIFWAVLLLLIFCYAAIARRVSQSHQGEARRKSMRSIISILLVFSICFVPYHACRVPYTLSQGSSTFYSQYTRYVLSQLKDTTLLLSACNVCLDPVIYFLMCSTFRKALIRKLSCRASPVNSRAVTTAPSVSKV</sequence>
<evidence type="ECO:0000256" key="5">
    <source>
        <dbReference type="ARBA" id="ARBA00023040"/>
    </source>
</evidence>
<dbReference type="GO" id="GO:0045028">
    <property type="term" value="F:G protein-coupled purinergic nucleotide receptor activity"/>
    <property type="evidence" value="ECO:0007669"/>
    <property type="project" value="TreeGrafter"/>
</dbReference>
<reference evidence="12" key="1">
    <citation type="submission" date="2025-08" db="UniProtKB">
        <authorList>
            <consortium name="Ensembl"/>
        </authorList>
    </citation>
    <scope>IDENTIFICATION</scope>
</reference>
<dbReference type="InterPro" id="IPR017452">
    <property type="entry name" value="GPCR_Rhodpsn_7TM"/>
</dbReference>
<feature type="transmembrane region" description="Helical" evidence="10">
    <location>
        <begin position="27"/>
        <end position="48"/>
    </location>
</feature>
<feature type="transmembrane region" description="Helical" evidence="10">
    <location>
        <begin position="274"/>
        <end position="292"/>
    </location>
</feature>
<keyword evidence="3 9" id="KW-0812">Transmembrane</keyword>
<dbReference type="PANTHER" id="PTHR24233">
    <property type="entry name" value="P2Y PURINOCEPTOR-RELATED G-PROTEIN COUPLED RECEPTOR"/>
    <property type="match status" value="1"/>
</dbReference>
<keyword evidence="4 10" id="KW-1133">Transmembrane helix</keyword>
<evidence type="ECO:0000256" key="7">
    <source>
        <dbReference type="ARBA" id="ARBA00023170"/>
    </source>
</evidence>
<dbReference type="GO" id="GO:0005886">
    <property type="term" value="C:plasma membrane"/>
    <property type="evidence" value="ECO:0007669"/>
    <property type="project" value="UniProtKB-SubCell"/>
</dbReference>
<dbReference type="Gene3D" id="1.20.1070.10">
    <property type="entry name" value="Rhodopsin 7-helix transmembrane proteins"/>
    <property type="match status" value="1"/>
</dbReference>
<evidence type="ECO:0000313" key="12">
    <source>
        <dbReference type="Ensembl" id="ENSPKIP00000036008.1"/>
    </source>
</evidence>
<evidence type="ECO:0000256" key="9">
    <source>
        <dbReference type="RuleBase" id="RU000688"/>
    </source>
</evidence>
<keyword evidence="6 10" id="KW-0472">Membrane</keyword>
<keyword evidence="8 9" id="KW-0807">Transducer</keyword>
<feature type="transmembrane region" description="Helical" evidence="10">
    <location>
        <begin position="95"/>
        <end position="113"/>
    </location>
</feature>
<keyword evidence="7 9" id="KW-0675">Receptor</keyword>
<reference evidence="12" key="2">
    <citation type="submission" date="2025-09" db="UniProtKB">
        <authorList>
            <consortium name="Ensembl"/>
        </authorList>
    </citation>
    <scope>IDENTIFICATION</scope>
</reference>
<keyword evidence="13" id="KW-1185">Reference proteome</keyword>
<dbReference type="PANTHER" id="PTHR24233:SF3">
    <property type="entry name" value="P2Y PURINOCEPTOR 14"/>
    <property type="match status" value="1"/>
</dbReference>
<evidence type="ECO:0000256" key="4">
    <source>
        <dbReference type="ARBA" id="ARBA00022989"/>
    </source>
</evidence>
<dbReference type="Ensembl" id="ENSPKIT00000016948.1">
    <property type="protein sequence ID" value="ENSPKIP00000036008.1"/>
    <property type="gene ID" value="ENSPKIG00000014742.1"/>
</dbReference>
<organism evidence="12 13">
    <name type="scientific">Paramormyrops kingsleyae</name>
    <dbReference type="NCBI Taxonomy" id="1676925"/>
    <lineage>
        <taxon>Eukaryota</taxon>
        <taxon>Metazoa</taxon>
        <taxon>Chordata</taxon>
        <taxon>Craniata</taxon>
        <taxon>Vertebrata</taxon>
        <taxon>Euteleostomi</taxon>
        <taxon>Actinopterygii</taxon>
        <taxon>Neopterygii</taxon>
        <taxon>Teleostei</taxon>
        <taxon>Osteoglossocephala</taxon>
        <taxon>Osteoglossomorpha</taxon>
        <taxon>Osteoglossiformes</taxon>
        <taxon>Mormyridae</taxon>
        <taxon>Paramormyrops</taxon>
    </lineage>
</organism>
<dbReference type="PRINTS" id="PR00237">
    <property type="entry name" value="GPCRRHODOPSN"/>
</dbReference>
<accession>A0A3B3T0I9</accession>
<dbReference type="GeneTree" id="ENSGT01110000267255"/>
<evidence type="ECO:0000256" key="2">
    <source>
        <dbReference type="ARBA" id="ARBA00022475"/>
    </source>
</evidence>
<dbReference type="Pfam" id="PF00001">
    <property type="entry name" value="7tm_1"/>
    <property type="match status" value="1"/>
</dbReference>